<dbReference type="PANTHER" id="PTHR30383">
    <property type="entry name" value="THIOESTERASE 1/PROTEASE 1/LYSOPHOSPHOLIPASE L1"/>
    <property type="match status" value="1"/>
</dbReference>
<feature type="domain" description="SGNH hydrolase-type esterase" evidence="1">
    <location>
        <begin position="52"/>
        <end position="211"/>
    </location>
</feature>
<evidence type="ECO:0000313" key="2">
    <source>
        <dbReference type="EMBL" id="BAY55519.1"/>
    </source>
</evidence>
<dbReference type="CDD" id="cd04501">
    <property type="entry name" value="SGNH_hydrolase_like_4"/>
    <property type="match status" value="1"/>
</dbReference>
<evidence type="ECO:0000259" key="1">
    <source>
        <dbReference type="Pfam" id="PF13472"/>
    </source>
</evidence>
<gene>
    <name evidence="2" type="ORF">NIES2135_23430</name>
</gene>
<dbReference type="Gene3D" id="3.40.50.1110">
    <property type="entry name" value="SGNH hydrolase"/>
    <property type="match status" value="1"/>
</dbReference>
<keyword evidence="3" id="KW-1185">Reference proteome</keyword>
<name>A0A1Z4JFI3_LEPBY</name>
<dbReference type="InterPro" id="IPR013830">
    <property type="entry name" value="SGNH_hydro"/>
</dbReference>
<dbReference type="EMBL" id="AP018203">
    <property type="protein sequence ID" value="BAY55519.1"/>
    <property type="molecule type" value="Genomic_DNA"/>
</dbReference>
<dbReference type="InterPro" id="IPR051532">
    <property type="entry name" value="Ester_Hydrolysis_Enzymes"/>
</dbReference>
<evidence type="ECO:0000313" key="3">
    <source>
        <dbReference type="Proteomes" id="UP000217895"/>
    </source>
</evidence>
<sequence>MNQIKQLYRQIKAGIELSVWETSLIKERMTDWAQLQRYEQANRDVKQAEVIFFGDSITDQWDLSLYFPDQSYVNRGISGQTTPQMLVRFRPDVINLHPKIVVFLAGTNDIAGNTGHMTIEQIQNNFMSIADLAKAHQIRLIFASILPVSEERSITRPLTKIQMLNQWIIEYCETNHLIYLDYYSSMVDERGYLRSHLADDGLHPNDAGYQIMAPLAEAAIQKAL</sequence>
<dbReference type="GO" id="GO:0004622">
    <property type="term" value="F:phosphatidylcholine lysophospholipase activity"/>
    <property type="evidence" value="ECO:0007669"/>
    <property type="project" value="TreeGrafter"/>
</dbReference>
<dbReference type="Proteomes" id="UP000217895">
    <property type="component" value="Chromosome"/>
</dbReference>
<dbReference type="InterPro" id="IPR036514">
    <property type="entry name" value="SGNH_hydro_sf"/>
</dbReference>
<dbReference type="Pfam" id="PF13472">
    <property type="entry name" value="Lipase_GDSL_2"/>
    <property type="match status" value="1"/>
</dbReference>
<proteinExistence type="predicted"/>
<dbReference type="AlphaFoldDB" id="A0A1Z4JFI3"/>
<protein>
    <submittedName>
        <fullName evidence="2">G-D-S-L family lipolytic protein</fullName>
    </submittedName>
</protein>
<accession>A0A1Z4JFI3</accession>
<organism evidence="2 3">
    <name type="scientific">Leptolyngbya boryana NIES-2135</name>
    <dbReference type="NCBI Taxonomy" id="1973484"/>
    <lineage>
        <taxon>Bacteria</taxon>
        <taxon>Bacillati</taxon>
        <taxon>Cyanobacteriota</taxon>
        <taxon>Cyanophyceae</taxon>
        <taxon>Leptolyngbyales</taxon>
        <taxon>Leptolyngbyaceae</taxon>
        <taxon>Leptolyngbya group</taxon>
        <taxon>Leptolyngbya</taxon>
    </lineage>
</organism>
<dbReference type="PANTHER" id="PTHR30383:SF5">
    <property type="entry name" value="SGNH HYDROLASE-TYPE ESTERASE DOMAIN-CONTAINING PROTEIN"/>
    <property type="match status" value="1"/>
</dbReference>
<dbReference type="SUPFAM" id="SSF52266">
    <property type="entry name" value="SGNH hydrolase"/>
    <property type="match status" value="1"/>
</dbReference>
<reference evidence="2 3" key="1">
    <citation type="submission" date="2017-06" db="EMBL/GenBank/DDBJ databases">
        <title>Genome sequencing of cyanobaciteial culture collection at National Institute for Environmental Studies (NIES).</title>
        <authorList>
            <person name="Hirose Y."/>
            <person name="Shimura Y."/>
            <person name="Fujisawa T."/>
            <person name="Nakamura Y."/>
            <person name="Kawachi M."/>
        </authorList>
    </citation>
    <scope>NUCLEOTIDE SEQUENCE [LARGE SCALE GENOMIC DNA]</scope>
    <source>
        <strain evidence="2 3">NIES-2135</strain>
    </source>
</reference>